<gene>
    <name evidence="1" type="ORF">UT61_C0066G0013</name>
</gene>
<reference evidence="1 2" key="1">
    <citation type="journal article" date="2015" name="Nature">
        <title>rRNA introns, odd ribosomes, and small enigmatic genomes across a large radiation of phyla.</title>
        <authorList>
            <person name="Brown C.T."/>
            <person name="Hug L.A."/>
            <person name="Thomas B.C."/>
            <person name="Sharon I."/>
            <person name="Castelle C.J."/>
            <person name="Singh A."/>
            <person name="Wilkins M.J."/>
            <person name="Williams K.H."/>
            <person name="Banfield J.F."/>
        </authorList>
    </citation>
    <scope>NUCLEOTIDE SEQUENCE [LARGE SCALE GENOMIC DNA]</scope>
</reference>
<sequence>MAERKMCSLMVATFNNADTNALASPQRVGRAKCPACPFSVVSVIKEGVVSPLLVLGADKCKEVCQINNSD</sequence>
<evidence type="ECO:0000313" key="2">
    <source>
        <dbReference type="Proteomes" id="UP000034793"/>
    </source>
</evidence>
<dbReference type="AlphaFoldDB" id="A0A0G0PIR0"/>
<proteinExistence type="predicted"/>
<accession>A0A0G0PIR0</accession>
<dbReference type="EMBL" id="LBXL01000066">
    <property type="protein sequence ID" value="KKR27798.1"/>
    <property type="molecule type" value="Genomic_DNA"/>
</dbReference>
<protein>
    <submittedName>
        <fullName evidence="1">Uncharacterized protein</fullName>
    </submittedName>
</protein>
<organism evidence="1 2">
    <name type="scientific">Candidatus Woesebacteria bacterium GW2011_GWA1_39_8</name>
    <dbReference type="NCBI Taxonomy" id="1618552"/>
    <lineage>
        <taxon>Bacteria</taxon>
        <taxon>Candidatus Woeseibacteriota</taxon>
    </lineage>
</organism>
<dbReference type="Proteomes" id="UP000034793">
    <property type="component" value="Unassembled WGS sequence"/>
</dbReference>
<comment type="caution">
    <text evidence="1">The sequence shown here is derived from an EMBL/GenBank/DDBJ whole genome shotgun (WGS) entry which is preliminary data.</text>
</comment>
<evidence type="ECO:0000313" key="1">
    <source>
        <dbReference type="EMBL" id="KKR27798.1"/>
    </source>
</evidence>
<name>A0A0G0PIR0_9BACT</name>